<dbReference type="Pfam" id="PF00586">
    <property type="entry name" value="AIRS"/>
    <property type="match status" value="1"/>
</dbReference>
<feature type="binding site" evidence="1">
    <location>
        <position position="50"/>
    </location>
    <ligand>
        <name>Mg(2+)</name>
        <dbReference type="ChEBI" id="CHEBI:18420"/>
        <label>2</label>
    </ligand>
</feature>
<dbReference type="PIRSF" id="PIRSF005303">
    <property type="entry name" value="Thiam_monoph_kin"/>
    <property type="match status" value="1"/>
</dbReference>
<dbReference type="UniPathway" id="UPA00060">
    <property type="reaction ID" value="UER00142"/>
</dbReference>
<feature type="binding site" evidence="1">
    <location>
        <position position="252"/>
    </location>
    <ligand>
        <name>Mg(2+)</name>
        <dbReference type="ChEBI" id="CHEBI:18420"/>
        <label>3</label>
    </ligand>
</feature>
<feature type="binding site" evidence="1">
    <location>
        <position position="50"/>
    </location>
    <ligand>
        <name>Mg(2+)</name>
        <dbReference type="ChEBI" id="CHEBI:18420"/>
        <label>1</label>
    </ligand>
</feature>
<dbReference type="SUPFAM" id="SSF56042">
    <property type="entry name" value="PurM C-terminal domain-like"/>
    <property type="match status" value="1"/>
</dbReference>
<evidence type="ECO:0000313" key="5">
    <source>
        <dbReference type="Proteomes" id="UP000578077"/>
    </source>
</evidence>
<feature type="region of interest" description="Disordered" evidence="2">
    <location>
        <begin position="194"/>
        <end position="243"/>
    </location>
</feature>
<dbReference type="InterPro" id="IPR036676">
    <property type="entry name" value="PurM-like_C_sf"/>
</dbReference>
<comment type="miscellaneous">
    <text evidence="1">Reaction mechanism of ThiL seems to utilize a direct, inline transfer of the gamma-phosphate of ATP to TMP rather than a phosphorylated enzyme intermediate.</text>
</comment>
<feature type="binding site" evidence="1">
    <location>
        <position position="255"/>
    </location>
    <ligand>
        <name>Mg(2+)</name>
        <dbReference type="ChEBI" id="CHEBI:18420"/>
        <label>5</label>
    </ligand>
</feature>
<evidence type="ECO:0000259" key="3">
    <source>
        <dbReference type="Pfam" id="PF00586"/>
    </source>
</evidence>
<dbReference type="GO" id="GO:0009229">
    <property type="term" value="P:thiamine diphosphate biosynthetic process"/>
    <property type="evidence" value="ECO:0007669"/>
    <property type="project" value="UniProtKB-UniRule"/>
</dbReference>
<feature type="binding site" evidence="1">
    <location>
        <position position="48"/>
    </location>
    <ligand>
        <name>Mg(2+)</name>
        <dbReference type="ChEBI" id="CHEBI:18420"/>
        <label>4</label>
    </ligand>
</feature>
<comment type="function">
    <text evidence="1">Catalyzes the ATP-dependent phosphorylation of thiamine-monophosphate (TMP) to form thiamine-pyrophosphate (TPP), the active form of vitamin B1.</text>
</comment>
<dbReference type="GO" id="GO:0000287">
    <property type="term" value="F:magnesium ion binding"/>
    <property type="evidence" value="ECO:0007669"/>
    <property type="project" value="UniProtKB-UniRule"/>
</dbReference>
<dbReference type="Gene3D" id="3.30.1330.10">
    <property type="entry name" value="PurM-like, N-terminal domain"/>
    <property type="match status" value="1"/>
</dbReference>
<dbReference type="AlphaFoldDB" id="A0A841E914"/>
<reference evidence="4 5" key="1">
    <citation type="submission" date="2020-08" db="EMBL/GenBank/DDBJ databases">
        <title>Sequencing the genomes of 1000 actinobacteria strains.</title>
        <authorList>
            <person name="Klenk H.-P."/>
        </authorList>
    </citation>
    <scope>NUCLEOTIDE SEQUENCE [LARGE SCALE GENOMIC DNA]</scope>
    <source>
        <strain evidence="4 5">DSM 44593</strain>
    </source>
</reference>
<organism evidence="4 5">
    <name type="scientific">Streptomonospora salina</name>
    <dbReference type="NCBI Taxonomy" id="104205"/>
    <lineage>
        <taxon>Bacteria</taxon>
        <taxon>Bacillati</taxon>
        <taxon>Actinomycetota</taxon>
        <taxon>Actinomycetes</taxon>
        <taxon>Streptosporangiales</taxon>
        <taxon>Nocardiopsidaceae</taxon>
        <taxon>Streptomonospora</taxon>
    </lineage>
</organism>
<name>A0A841E914_9ACTN</name>
<dbReference type="InterPro" id="IPR016188">
    <property type="entry name" value="PurM-like_N"/>
</dbReference>
<keyword evidence="1 4" id="KW-0808">Transferase</keyword>
<keyword evidence="1" id="KW-0784">Thiamine biosynthesis</keyword>
<feature type="domain" description="PurM-like N-terminal" evidence="3">
    <location>
        <begin position="32"/>
        <end position="142"/>
    </location>
</feature>
<dbReference type="EMBL" id="JACHLY010000001">
    <property type="protein sequence ID" value="MBB5999615.1"/>
    <property type="molecule type" value="Genomic_DNA"/>
</dbReference>
<feature type="binding site" evidence="1">
    <location>
        <position position="254"/>
    </location>
    <ligand>
        <name>ATP</name>
        <dbReference type="ChEBI" id="CHEBI:30616"/>
    </ligand>
</feature>
<feature type="binding site" evidence="1">
    <location>
        <position position="79"/>
    </location>
    <ligand>
        <name>Mg(2+)</name>
        <dbReference type="ChEBI" id="CHEBI:18420"/>
        <label>3</label>
    </ligand>
</feature>
<keyword evidence="1 4" id="KW-0418">Kinase</keyword>
<comment type="catalytic activity">
    <reaction evidence="1">
        <text>thiamine phosphate + ATP = thiamine diphosphate + ADP</text>
        <dbReference type="Rhea" id="RHEA:15913"/>
        <dbReference type="ChEBI" id="CHEBI:30616"/>
        <dbReference type="ChEBI" id="CHEBI:37575"/>
        <dbReference type="ChEBI" id="CHEBI:58937"/>
        <dbReference type="ChEBI" id="CHEBI:456216"/>
        <dbReference type="EC" id="2.7.4.16"/>
    </reaction>
</comment>
<keyword evidence="1" id="KW-0460">Magnesium</keyword>
<feature type="binding site" evidence="1">
    <location>
        <begin position="126"/>
        <end position="127"/>
    </location>
    <ligand>
        <name>ATP</name>
        <dbReference type="ChEBI" id="CHEBI:30616"/>
    </ligand>
</feature>
<keyword evidence="5" id="KW-1185">Reference proteome</keyword>
<evidence type="ECO:0000256" key="2">
    <source>
        <dbReference type="SAM" id="MobiDB-lite"/>
    </source>
</evidence>
<feature type="binding site" evidence="1">
    <location>
        <position position="34"/>
    </location>
    <ligand>
        <name>Mg(2+)</name>
        <dbReference type="ChEBI" id="CHEBI:18420"/>
        <label>3</label>
    </ligand>
</feature>
<dbReference type="GO" id="GO:0009030">
    <property type="term" value="F:thiamine-phosphate kinase activity"/>
    <property type="evidence" value="ECO:0007669"/>
    <property type="project" value="UniProtKB-UniRule"/>
</dbReference>
<accession>A0A841E914</accession>
<dbReference type="Proteomes" id="UP000578077">
    <property type="component" value="Unassembled WGS sequence"/>
</dbReference>
<dbReference type="RefSeq" id="WP_312862579.1">
    <property type="nucleotide sequence ID" value="NZ_BAABKT010000039.1"/>
</dbReference>
<feature type="binding site" evidence="1">
    <location>
        <position position="79"/>
    </location>
    <ligand>
        <name>Mg(2+)</name>
        <dbReference type="ChEBI" id="CHEBI:18420"/>
        <label>2</label>
    </ligand>
</feature>
<dbReference type="InterPro" id="IPR036921">
    <property type="entry name" value="PurM-like_N_sf"/>
</dbReference>
<comment type="caution">
    <text evidence="4">The sequence shown here is derived from an EMBL/GenBank/DDBJ whole genome shotgun (WGS) entry which is preliminary data.</text>
</comment>
<proteinExistence type="inferred from homology"/>
<keyword evidence="1" id="KW-0067">ATP-binding</keyword>
<dbReference type="GO" id="GO:0005524">
    <property type="term" value="F:ATP binding"/>
    <property type="evidence" value="ECO:0007669"/>
    <property type="project" value="UniProtKB-UniRule"/>
</dbReference>
<dbReference type="CDD" id="cd02194">
    <property type="entry name" value="ThiL"/>
    <property type="match status" value="1"/>
</dbReference>
<sequence length="361" mass="36775">MWSTIGELGEFGLIERVTARFPGTGDVILGPGDDAAIVAASDGRVVATTDLLVENRHFRRDWSSAEDVGRKAAAQNIADIAAMGARPTALLVGFAGPPELPVAWAEELSEGLRAECAAAGAAVVGGDTVAAGEITLAVTALGDLGGHPAVRRDGALPGDVVAVCGRLGMSAAGFALLEAGVHDADDAERALAGRAPERGAGSGSGTAGPDAARSSAGEAPDWPDCLNEHRRPRPPYTDGPGAARLGARAMLDISDGLVQDLGHIARAGGVRIDLDSADLVPESALCEAAALLRELGRTDRTAREHMLFGGEDHALAAAFPPEAELPPQWCPIGTVAAPGADGPRVTVDGAAADARGWEHFR</sequence>
<keyword evidence="1" id="KW-0479">Metal-binding</keyword>
<dbReference type="HAMAP" id="MF_02128">
    <property type="entry name" value="TMP_kinase"/>
    <property type="match status" value="1"/>
</dbReference>
<feature type="binding site" evidence="1">
    <location>
        <position position="152"/>
    </location>
    <ligand>
        <name>ATP</name>
        <dbReference type="ChEBI" id="CHEBI:30616"/>
    </ligand>
</feature>
<dbReference type="NCBIfam" id="NF004351">
    <property type="entry name" value="PRK05731.1-4"/>
    <property type="match status" value="1"/>
</dbReference>
<gene>
    <name evidence="1" type="primary">thiL</name>
    <name evidence="4" type="ORF">HNR25_003366</name>
</gene>
<keyword evidence="1" id="KW-0547">Nucleotide-binding</keyword>
<dbReference type="Gene3D" id="3.90.650.10">
    <property type="entry name" value="PurM-like C-terminal domain"/>
    <property type="match status" value="1"/>
</dbReference>
<feature type="binding site" evidence="1">
    <location>
        <position position="57"/>
    </location>
    <ligand>
        <name>substrate</name>
    </ligand>
</feature>
<comment type="similarity">
    <text evidence="1">Belongs to the thiamine-monophosphate kinase family.</text>
</comment>
<protein>
    <recommendedName>
        <fullName evidence="1">Thiamine-monophosphate kinase</fullName>
        <shortName evidence="1">TMP kinase</shortName>
        <shortName evidence="1">Thiamine-phosphate kinase</shortName>
        <ecNumber evidence="1">2.7.4.16</ecNumber>
    </recommendedName>
</protein>
<evidence type="ECO:0000256" key="1">
    <source>
        <dbReference type="HAMAP-Rule" id="MF_02128"/>
    </source>
</evidence>
<dbReference type="InterPro" id="IPR006283">
    <property type="entry name" value="ThiL-like"/>
</dbReference>
<feature type="binding site" evidence="1">
    <location>
        <position position="34"/>
    </location>
    <ligand>
        <name>Mg(2+)</name>
        <dbReference type="ChEBI" id="CHEBI:18420"/>
        <label>4</label>
    </ligand>
</feature>
<dbReference type="GO" id="GO:0009228">
    <property type="term" value="P:thiamine biosynthetic process"/>
    <property type="evidence" value="ECO:0007669"/>
    <property type="project" value="UniProtKB-KW"/>
</dbReference>
<dbReference type="PANTHER" id="PTHR30270:SF0">
    <property type="entry name" value="THIAMINE-MONOPHOSPHATE KINASE"/>
    <property type="match status" value="1"/>
</dbReference>
<evidence type="ECO:0000313" key="4">
    <source>
        <dbReference type="EMBL" id="MBB5999615.1"/>
    </source>
</evidence>
<feature type="binding site" evidence="1">
    <location>
        <position position="49"/>
    </location>
    <ligand>
        <name>Mg(2+)</name>
        <dbReference type="ChEBI" id="CHEBI:18420"/>
        <label>1</label>
    </ligand>
</feature>
<feature type="binding site" evidence="1">
    <location>
        <position position="127"/>
    </location>
    <ligand>
        <name>Mg(2+)</name>
        <dbReference type="ChEBI" id="CHEBI:18420"/>
        <label>1</label>
    </ligand>
</feature>
<dbReference type="PANTHER" id="PTHR30270">
    <property type="entry name" value="THIAMINE-MONOPHOSPHATE KINASE"/>
    <property type="match status" value="1"/>
</dbReference>
<feature type="binding site" evidence="1">
    <location>
        <position position="311"/>
    </location>
    <ligand>
        <name>substrate</name>
    </ligand>
</feature>
<comment type="pathway">
    <text evidence="1">Cofactor biosynthesis; thiamine diphosphate biosynthesis; thiamine diphosphate from thiamine phosphate: step 1/1.</text>
</comment>
<comment type="caution">
    <text evidence="1">Lacks conserved residue(s) required for the propagation of feature annotation.</text>
</comment>
<feature type="binding site" evidence="1">
    <location>
        <position position="79"/>
    </location>
    <ligand>
        <name>Mg(2+)</name>
        <dbReference type="ChEBI" id="CHEBI:18420"/>
        <label>4</label>
    </ligand>
</feature>
<dbReference type="SUPFAM" id="SSF55326">
    <property type="entry name" value="PurM N-terminal domain-like"/>
    <property type="match status" value="1"/>
</dbReference>
<feature type="binding site" evidence="1">
    <location>
        <position position="357"/>
    </location>
    <ligand>
        <name>substrate</name>
    </ligand>
</feature>
<dbReference type="EC" id="2.7.4.16" evidence="1"/>